<name>A0A948W6T0_UNCEI</name>
<evidence type="ECO:0000313" key="10">
    <source>
        <dbReference type="Proteomes" id="UP000777784"/>
    </source>
</evidence>
<dbReference type="PANTHER" id="PTHR30604:SF1">
    <property type="entry name" value="DNA UTILIZATION PROTEIN HOFQ"/>
    <property type="match status" value="1"/>
</dbReference>
<comment type="similarity">
    <text evidence="4">Belongs to the bacterial secretin family.</text>
</comment>
<sequence>MLWNARTLCVCVAGFLLVAGAGAGAANTGHLETVGLSHDGDRVELFFSGWYPGDGGSPADVFTLNDPPRIVVDLPGLAQPVVPEDLTQLPPGVIGVRWTVYQDDPIVPVVRYVVEMDRPVELEVTPKENGLTVCATPFSETDKKTIFEKPANDYAPEIEGDLSTDSYAAPDSKSPFVKKNAAVAFVSPFSYASQPFEASGGPDDASPPMGSADPGNASWMSDIRVMSLDVEGASVHAVLRSISEFSGVNIVADQDVRGSVIIKVNELPWPKVLDAVCLSQGLRATPGDGVIRVTTLNTVQSEELEIQAAARRKEDLMPLETKVIPVGYAKASELMESLTFLLSTRGRLQVDERTNSLLVTDTDVRIESLSEMVSRLDTETIQIQIKARLVDLDEKTARQLGISWSLSNLHKDNVSGQFDFISDDIADAAGNLEFGVMDNFGELDAVLQALEDENRARIISSPTITTVSNRAASILVGKEVPLIVMDEAGNPTTELKKVGITLKVTPYVNRDGRITLDLHPEVSDLSSQATVQGGVVFTTAEADTRVMVGSHQTAVIGGLVRENTVTFERGLPFLKDIPLLGYLFKKVEKVNEYRELMIFVTPSLVESVAQLPGTEEQFRDN</sequence>
<evidence type="ECO:0000256" key="2">
    <source>
        <dbReference type="ARBA" id="ARBA00022729"/>
    </source>
</evidence>
<dbReference type="InterPro" id="IPR038591">
    <property type="entry name" value="NolW-like_sf"/>
</dbReference>
<dbReference type="GO" id="GO:0009306">
    <property type="term" value="P:protein secretion"/>
    <property type="evidence" value="ECO:0007669"/>
    <property type="project" value="InterPro"/>
</dbReference>
<dbReference type="Gene3D" id="2.60.40.3500">
    <property type="match status" value="1"/>
</dbReference>
<dbReference type="Gene3D" id="3.30.1370.120">
    <property type="match status" value="1"/>
</dbReference>
<dbReference type="Gene3D" id="3.30.1370.130">
    <property type="match status" value="1"/>
</dbReference>
<dbReference type="Pfam" id="PF03958">
    <property type="entry name" value="Secretin_N"/>
    <property type="match status" value="1"/>
</dbReference>
<proteinExistence type="inferred from homology"/>
<comment type="caution">
    <text evidence="9">The sequence shown here is derived from an EMBL/GenBank/DDBJ whole genome shotgun (WGS) entry which is preliminary data.</text>
</comment>
<keyword evidence="5" id="KW-0813">Transport</keyword>
<dbReference type="Proteomes" id="UP000777784">
    <property type="component" value="Unassembled WGS sequence"/>
</dbReference>
<dbReference type="GO" id="GO:0009279">
    <property type="term" value="C:cell outer membrane"/>
    <property type="evidence" value="ECO:0007669"/>
    <property type="project" value="UniProtKB-SubCell"/>
</dbReference>
<keyword evidence="3" id="KW-0472">Membrane</keyword>
<feature type="signal peptide" evidence="6">
    <location>
        <begin position="1"/>
        <end position="25"/>
    </location>
</feature>
<feature type="domain" description="Type II/III secretion system secretin-like" evidence="7">
    <location>
        <begin position="449"/>
        <end position="605"/>
    </location>
</feature>
<dbReference type="InterPro" id="IPR001775">
    <property type="entry name" value="GspD/PilQ"/>
</dbReference>
<evidence type="ECO:0000259" key="8">
    <source>
        <dbReference type="Pfam" id="PF03958"/>
    </source>
</evidence>
<gene>
    <name evidence="9" type="ORF">KJ970_11035</name>
</gene>
<dbReference type="PRINTS" id="PR00811">
    <property type="entry name" value="BCTERIALGSPD"/>
</dbReference>
<dbReference type="InterPro" id="IPR005644">
    <property type="entry name" value="NolW-like"/>
</dbReference>
<dbReference type="EMBL" id="JAHJDP010000061">
    <property type="protein sequence ID" value="MBU2691450.1"/>
    <property type="molecule type" value="Genomic_DNA"/>
</dbReference>
<evidence type="ECO:0000313" key="9">
    <source>
        <dbReference type="EMBL" id="MBU2691450.1"/>
    </source>
</evidence>
<dbReference type="Pfam" id="PF00263">
    <property type="entry name" value="Secretin"/>
    <property type="match status" value="1"/>
</dbReference>
<dbReference type="InterPro" id="IPR051808">
    <property type="entry name" value="Type_IV_pilus_biogenesis"/>
</dbReference>
<keyword evidence="2 6" id="KW-0732">Signal</keyword>
<organism evidence="9 10">
    <name type="scientific">Eiseniibacteriota bacterium</name>
    <dbReference type="NCBI Taxonomy" id="2212470"/>
    <lineage>
        <taxon>Bacteria</taxon>
        <taxon>Candidatus Eiseniibacteriota</taxon>
    </lineage>
</organism>
<evidence type="ECO:0000256" key="4">
    <source>
        <dbReference type="RuleBase" id="RU004003"/>
    </source>
</evidence>
<feature type="chain" id="PRO_5037796723" evidence="6">
    <location>
        <begin position="26"/>
        <end position="621"/>
    </location>
</feature>
<evidence type="ECO:0000256" key="1">
    <source>
        <dbReference type="ARBA" id="ARBA00004370"/>
    </source>
</evidence>
<dbReference type="PANTHER" id="PTHR30604">
    <property type="entry name" value="PROTEIN TRANSPORT PROTEIN HOFQ"/>
    <property type="match status" value="1"/>
</dbReference>
<evidence type="ECO:0000256" key="3">
    <source>
        <dbReference type="ARBA" id="ARBA00023136"/>
    </source>
</evidence>
<evidence type="ECO:0000259" key="7">
    <source>
        <dbReference type="Pfam" id="PF00263"/>
    </source>
</evidence>
<accession>A0A948W6T0</accession>
<protein>
    <submittedName>
        <fullName evidence="9">AMIN domain-containing protein</fullName>
    </submittedName>
</protein>
<comment type="subcellular location">
    <subcellularLocation>
        <location evidence="5">Cell outer membrane</location>
    </subcellularLocation>
    <subcellularLocation>
        <location evidence="1">Membrane</location>
    </subcellularLocation>
</comment>
<evidence type="ECO:0000256" key="6">
    <source>
        <dbReference type="SAM" id="SignalP"/>
    </source>
</evidence>
<dbReference type="InterPro" id="IPR004846">
    <property type="entry name" value="T2SS/T3SS_dom"/>
</dbReference>
<feature type="domain" description="NolW-like" evidence="8">
    <location>
        <begin position="321"/>
        <end position="379"/>
    </location>
</feature>
<dbReference type="AlphaFoldDB" id="A0A948W6T0"/>
<reference evidence="9" key="1">
    <citation type="submission" date="2021-05" db="EMBL/GenBank/DDBJ databases">
        <title>Energy efficiency and biological interactions define the core microbiome of deep oligotrophic groundwater.</title>
        <authorList>
            <person name="Mehrshad M."/>
            <person name="Lopez-Fernandez M."/>
            <person name="Bell E."/>
            <person name="Bernier-Latmani R."/>
            <person name="Bertilsson S."/>
            <person name="Dopson M."/>
        </authorList>
    </citation>
    <scope>NUCLEOTIDE SEQUENCE</scope>
    <source>
        <strain evidence="9">Modern_marine.mb.64</strain>
    </source>
</reference>
<evidence type="ECO:0000256" key="5">
    <source>
        <dbReference type="RuleBase" id="RU004004"/>
    </source>
</evidence>